<proteinExistence type="inferred from homology"/>
<reference evidence="6 7" key="1">
    <citation type="submission" date="2023-10" db="EMBL/GenBank/DDBJ databases">
        <title>Two novel species belonging to the OM43/NOR5 clade.</title>
        <authorList>
            <person name="Park M."/>
        </authorList>
    </citation>
    <scope>NUCLEOTIDE SEQUENCE [LARGE SCALE GENOMIC DNA]</scope>
    <source>
        <strain evidence="6 7">IMCC45268</strain>
    </source>
</reference>
<dbReference type="SMART" id="SM00062">
    <property type="entry name" value="PBPb"/>
    <property type="match status" value="1"/>
</dbReference>
<evidence type="ECO:0000256" key="3">
    <source>
        <dbReference type="ARBA" id="ARBA00023237"/>
    </source>
</evidence>
<dbReference type="PROSITE" id="PS51257">
    <property type="entry name" value="PROKAR_LIPOPROTEIN"/>
    <property type="match status" value="1"/>
</dbReference>
<organism evidence="6 7">
    <name type="scientific">Congregibacter brevis</name>
    <dbReference type="NCBI Taxonomy" id="3081201"/>
    <lineage>
        <taxon>Bacteria</taxon>
        <taxon>Pseudomonadati</taxon>
        <taxon>Pseudomonadota</taxon>
        <taxon>Gammaproteobacteria</taxon>
        <taxon>Cellvibrionales</taxon>
        <taxon>Halieaceae</taxon>
        <taxon>Congregibacter</taxon>
    </lineage>
</organism>
<dbReference type="RefSeq" id="WP_407328529.1">
    <property type="nucleotide sequence ID" value="NZ_CP136865.1"/>
</dbReference>
<accession>A0ABZ0IEP7</accession>
<protein>
    <submittedName>
        <fullName evidence="6">Lytic transglycosylase F</fullName>
    </submittedName>
</protein>
<comment type="similarity">
    <text evidence="2">Belongs to the transglycosylase Slt family.</text>
</comment>
<dbReference type="SUPFAM" id="SSF53850">
    <property type="entry name" value="Periplasmic binding protein-like II"/>
    <property type="match status" value="1"/>
</dbReference>
<dbReference type="CDD" id="cd13403">
    <property type="entry name" value="MLTF-like"/>
    <property type="match status" value="1"/>
</dbReference>
<sequence>MIAFEYKKLGILLLAVGLLCACGDSESVEDAAPQAAPVQEESTVPATDTTAAEPASPLESDPVTAIEAPNSTDEPDVPGMRRWTGDLDELKERRIVRILTVYGPGRFHLEDGQGRGIIAEMATSFENHLNQDLEKKHIRVFTIVIPVARDQLIPALLDGRGDVISAGLTITPEREGIVDFSIPASKPLNEILVTGPSAEQIDKLEDLSGKTVYLRESSSYRESVEALNERLAQAGSAPVEIETMPGSLEDDDLIEMVNAGLLPWAIVDEYKLQLWDGVFNDLVARDDLIFREGGRTAWAMRKDSPLLKASVDAFLKKNRAGTLHGNILINRYIRDFDWAANALSDEDYRRFNELQHLFQKYGEQYGIEYLFAAAQGYQESRLDQSVRSHAGAVGVMQLLPATASDKSVGIPDIHEVEPNIHAGIKYMDYLRDRYFSDPEITPQNQALLALGAYNAGPARMIRMRAKAADKGYDPNVWFDNVELVAAEDIGRETVQYVSNIFRYYLTYRMVAKQELKRVEARRAAGISDVLDP</sequence>
<feature type="compositionally biased region" description="Polar residues" evidence="4">
    <location>
        <begin position="40"/>
        <end position="50"/>
    </location>
</feature>
<keyword evidence="3" id="KW-0998">Cell outer membrane</keyword>
<keyword evidence="3" id="KW-0472">Membrane</keyword>
<dbReference type="InterPro" id="IPR008258">
    <property type="entry name" value="Transglycosylase_SLT_dom_1"/>
</dbReference>
<dbReference type="EMBL" id="CP136865">
    <property type="protein sequence ID" value="WOJ97615.1"/>
    <property type="molecule type" value="Genomic_DNA"/>
</dbReference>
<dbReference type="Pfam" id="PF01464">
    <property type="entry name" value="SLT"/>
    <property type="match status" value="1"/>
</dbReference>
<dbReference type="Gene3D" id="1.10.530.10">
    <property type="match status" value="1"/>
</dbReference>
<comment type="subcellular location">
    <subcellularLocation>
        <location evidence="1">Cell outer membrane</location>
        <topology evidence="1">Peripheral membrane protein</topology>
    </subcellularLocation>
</comment>
<dbReference type="Pfam" id="PF00497">
    <property type="entry name" value="SBP_bac_3"/>
    <property type="match status" value="1"/>
</dbReference>
<name>A0ABZ0IEP7_9GAMM</name>
<gene>
    <name evidence="6" type="ORF">R0137_03350</name>
</gene>
<feature type="region of interest" description="Disordered" evidence="4">
    <location>
        <begin position="31"/>
        <end position="83"/>
    </location>
</feature>
<keyword evidence="7" id="KW-1185">Reference proteome</keyword>
<evidence type="ECO:0000259" key="5">
    <source>
        <dbReference type="SMART" id="SM00062"/>
    </source>
</evidence>
<dbReference type="Proteomes" id="UP001626549">
    <property type="component" value="Chromosome"/>
</dbReference>
<dbReference type="SUPFAM" id="SSF53955">
    <property type="entry name" value="Lysozyme-like"/>
    <property type="match status" value="1"/>
</dbReference>
<dbReference type="Gene3D" id="3.40.190.10">
    <property type="entry name" value="Periplasmic binding protein-like II"/>
    <property type="match status" value="2"/>
</dbReference>
<feature type="domain" description="Solute-binding protein family 3/N-terminal" evidence="5">
    <location>
        <begin position="95"/>
        <end position="335"/>
    </location>
</feature>
<evidence type="ECO:0000256" key="1">
    <source>
        <dbReference type="ARBA" id="ARBA00004339"/>
    </source>
</evidence>
<evidence type="ECO:0000256" key="2">
    <source>
        <dbReference type="ARBA" id="ARBA00007734"/>
    </source>
</evidence>
<evidence type="ECO:0000313" key="6">
    <source>
        <dbReference type="EMBL" id="WOJ97615.1"/>
    </source>
</evidence>
<dbReference type="PANTHER" id="PTHR37423">
    <property type="entry name" value="SOLUBLE LYTIC MUREIN TRANSGLYCOSYLASE-RELATED"/>
    <property type="match status" value="1"/>
</dbReference>
<dbReference type="CDD" id="cd01009">
    <property type="entry name" value="PBP2_YfhD_N"/>
    <property type="match status" value="1"/>
</dbReference>
<evidence type="ECO:0000313" key="7">
    <source>
        <dbReference type="Proteomes" id="UP001626549"/>
    </source>
</evidence>
<dbReference type="InterPro" id="IPR001638">
    <property type="entry name" value="Solute-binding_3/MltF_N"/>
</dbReference>
<evidence type="ECO:0000256" key="4">
    <source>
        <dbReference type="SAM" id="MobiDB-lite"/>
    </source>
</evidence>
<dbReference type="InterPro" id="IPR023346">
    <property type="entry name" value="Lysozyme-like_dom_sf"/>
</dbReference>
<dbReference type="PANTHER" id="PTHR37423:SF2">
    <property type="entry name" value="MEMBRANE-BOUND LYTIC MUREIN TRANSGLYCOSYLASE C"/>
    <property type="match status" value="1"/>
</dbReference>